<evidence type="ECO:0000256" key="3">
    <source>
        <dbReference type="ARBA" id="ARBA00022449"/>
    </source>
</evidence>
<dbReference type="InterPro" id="IPR045016">
    <property type="entry name" value="NhaD-like"/>
</dbReference>
<evidence type="ECO:0000256" key="2">
    <source>
        <dbReference type="ARBA" id="ARBA00022448"/>
    </source>
</evidence>
<keyword evidence="8 12" id="KW-0472">Membrane</keyword>
<comment type="similarity">
    <text evidence="10">Belongs to the NhaD Na(+)/H(+) (TC 2.A.62) antiporter family.</text>
</comment>
<dbReference type="GO" id="GO:0016020">
    <property type="term" value="C:membrane"/>
    <property type="evidence" value="ECO:0007669"/>
    <property type="project" value="UniProtKB-SubCell"/>
</dbReference>
<accession>A0A7S4W3A9</accession>
<dbReference type="GO" id="GO:0015297">
    <property type="term" value="F:antiporter activity"/>
    <property type="evidence" value="ECO:0007669"/>
    <property type="project" value="UniProtKB-KW"/>
</dbReference>
<dbReference type="AlphaFoldDB" id="A0A7S4W3A9"/>
<name>A0A7S4W3A9_9DINO</name>
<feature type="domain" description="Citrate transporter-like" evidence="13">
    <location>
        <begin position="136"/>
        <end position="543"/>
    </location>
</feature>
<feature type="transmembrane region" description="Helical" evidence="12">
    <location>
        <begin position="300"/>
        <end position="319"/>
    </location>
</feature>
<evidence type="ECO:0000313" key="14">
    <source>
        <dbReference type="EMBL" id="CAE4648900.1"/>
    </source>
</evidence>
<evidence type="ECO:0000256" key="11">
    <source>
        <dbReference type="SAM" id="MobiDB-lite"/>
    </source>
</evidence>
<dbReference type="PANTHER" id="PTHR43269">
    <property type="entry name" value="SODIUM/PROTON ANTIPORTER 1-RELATED"/>
    <property type="match status" value="1"/>
</dbReference>
<keyword evidence="9" id="KW-0739">Sodium transport</keyword>
<evidence type="ECO:0000256" key="7">
    <source>
        <dbReference type="ARBA" id="ARBA00023065"/>
    </source>
</evidence>
<evidence type="ECO:0000256" key="5">
    <source>
        <dbReference type="ARBA" id="ARBA00022989"/>
    </source>
</evidence>
<dbReference type="EMBL" id="HBNR01073017">
    <property type="protein sequence ID" value="CAE4648900.1"/>
    <property type="molecule type" value="Transcribed_RNA"/>
</dbReference>
<feature type="transmembrane region" description="Helical" evidence="12">
    <location>
        <begin position="574"/>
        <end position="591"/>
    </location>
</feature>
<evidence type="ECO:0000256" key="8">
    <source>
        <dbReference type="ARBA" id="ARBA00023136"/>
    </source>
</evidence>
<evidence type="ECO:0000256" key="9">
    <source>
        <dbReference type="ARBA" id="ARBA00023201"/>
    </source>
</evidence>
<comment type="subcellular location">
    <subcellularLocation>
        <location evidence="1">Membrane</location>
        <topology evidence="1">Multi-pass membrane protein</topology>
    </subcellularLocation>
</comment>
<protein>
    <recommendedName>
        <fullName evidence="13">Citrate transporter-like domain-containing protein</fullName>
    </recommendedName>
</protein>
<dbReference type="GO" id="GO:0006814">
    <property type="term" value="P:sodium ion transport"/>
    <property type="evidence" value="ECO:0007669"/>
    <property type="project" value="UniProtKB-KW"/>
</dbReference>
<gene>
    <name evidence="14" type="ORF">AMON00008_LOCUS51777</name>
</gene>
<feature type="region of interest" description="Disordered" evidence="11">
    <location>
        <begin position="1"/>
        <end position="27"/>
    </location>
</feature>
<feature type="transmembrane region" description="Helical" evidence="12">
    <location>
        <begin position="534"/>
        <end position="562"/>
    </location>
</feature>
<feature type="transmembrane region" description="Helical" evidence="12">
    <location>
        <begin position="138"/>
        <end position="155"/>
    </location>
</feature>
<keyword evidence="2" id="KW-0813">Transport</keyword>
<evidence type="ECO:0000259" key="13">
    <source>
        <dbReference type="Pfam" id="PF03600"/>
    </source>
</evidence>
<keyword evidence="4 12" id="KW-0812">Transmembrane</keyword>
<evidence type="ECO:0000256" key="4">
    <source>
        <dbReference type="ARBA" id="ARBA00022692"/>
    </source>
</evidence>
<reference evidence="14" key="1">
    <citation type="submission" date="2021-01" db="EMBL/GenBank/DDBJ databases">
        <authorList>
            <person name="Corre E."/>
            <person name="Pelletier E."/>
            <person name="Niang G."/>
            <person name="Scheremetjew M."/>
            <person name="Finn R."/>
            <person name="Kale V."/>
            <person name="Holt S."/>
            <person name="Cochrane G."/>
            <person name="Meng A."/>
            <person name="Brown T."/>
            <person name="Cohen L."/>
        </authorList>
    </citation>
    <scope>NUCLEOTIDE SEQUENCE</scope>
    <source>
        <strain evidence="14">CCMP3105</strain>
    </source>
</reference>
<organism evidence="14">
    <name type="scientific">Alexandrium monilatum</name>
    <dbReference type="NCBI Taxonomy" id="311494"/>
    <lineage>
        <taxon>Eukaryota</taxon>
        <taxon>Sar</taxon>
        <taxon>Alveolata</taxon>
        <taxon>Dinophyceae</taxon>
        <taxon>Gonyaulacales</taxon>
        <taxon>Pyrocystaceae</taxon>
        <taxon>Alexandrium</taxon>
    </lineage>
</organism>
<dbReference type="Pfam" id="PF03600">
    <property type="entry name" value="CitMHS"/>
    <property type="match status" value="1"/>
</dbReference>
<sequence>MLEESGRQAENGEVELQPSGGADYQGVRPRTIGARLEDIGIDDVSTDGNRAQLSRSGTGAREPYTCEWYMAVLASALQLLVKTLAISMMLIVLFISVTRWPRQAIDNEATRTNLLSMLFTLGLTMVALEDLVGVNKSSVMMVLAATMWTFLAVSYHPNRSKAGASILHHELNRGLEEVGSVILFLLPAMGLVESIDHFDGFAIVTLVIRKAIRGQKERLMPIICLLTFLLSSVIDNLTATILALKLLRRLAPGEEEWRRNCGASAVIAANAGGAWSPIGDVTTTMLWIQGKITPPKTVAWLLWPSFTAGAVPLLGIWWTSRERDGDPVQLQLSRVQQRPNRRRFTEFKDEDPPDKTDHRCMEEEPLSQAAGEGLHKEVTVRNALALVLGISFILLVPLLKMWTGLPPYLGMLLALGLFWLITDSMGSAKHGAHGESTNGVEDHHSPGPEDGVVAALHKVDLTGLLFFTGVLLAVGALDSAGVLRDYATMLVRLCGPSPVALTTLLGISSAVVDNVPLVEAAIDMFREAGVDEPLWQLVALAAGTGGSILSIGSIAGVTLMSMEGVGFLWYSRRISLWASAGFIAGIAAYQFERLLFGA</sequence>
<feature type="transmembrane region" description="Helical" evidence="12">
    <location>
        <begin position="464"/>
        <end position="483"/>
    </location>
</feature>
<keyword evidence="3" id="KW-0050">Antiport</keyword>
<keyword evidence="7" id="KW-0406">Ion transport</keyword>
<evidence type="ECO:0000256" key="12">
    <source>
        <dbReference type="SAM" id="Phobius"/>
    </source>
</evidence>
<keyword evidence="5 12" id="KW-1133">Transmembrane helix</keyword>
<proteinExistence type="inferred from homology"/>
<evidence type="ECO:0000256" key="10">
    <source>
        <dbReference type="ARBA" id="ARBA00025753"/>
    </source>
</evidence>
<feature type="transmembrane region" description="Helical" evidence="12">
    <location>
        <begin position="68"/>
        <end position="94"/>
    </location>
</feature>
<evidence type="ECO:0000256" key="1">
    <source>
        <dbReference type="ARBA" id="ARBA00004141"/>
    </source>
</evidence>
<feature type="region of interest" description="Disordered" evidence="11">
    <location>
        <begin position="340"/>
        <end position="359"/>
    </location>
</feature>
<feature type="transmembrane region" description="Helical" evidence="12">
    <location>
        <begin position="114"/>
        <end position="132"/>
    </location>
</feature>
<feature type="transmembrane region" description="Helical" evidence="12">
    <location>
        <begin position="383"/>
        <end position="399"/>
    </location>
</feature>
<evidence type="ECO:0000256" key="6">
    <source>
        <dbReference type="ARBA" id="ARBA00023053"/>
    </source>
</evidence>
<feature type="transmembrane region" description="Helical" evidence="12">
    <location>
        <begin position="219"/>
        <end position="244"/>
    </location>
</feature>
<dbReference type="InterPro" id="IPR004680">
    <property type="entry name" value="Cit_transptr-like_dom"/>
</dbReference>
<dbReference type="PANTHER" id="PTHR43269:SF2">
    <property type="entry name" value="SODIUM_PROTON ANTIPORTER 1-RELATED"/>
    <property type="match status" value="1"/>
</dbReference>
<keyword evidence="6" id="KW-0915">Sodium</keyword>